<gene>
    <name evidence="2" type="ORF">EVAR_75760_1</name>
</gene>
<evidence type="ECO:0000256" key="1">
    <source>
        <dbReference type="SAM" id="MobiDB-lite"/>
    </source>
</evidence>
<proteinExistence type="predicted"/>
<protein>
    <submittedName>
        <fullName evidence="2">Uncharacterized protein</fullName>
    </submittedName>
</protein>
<evidence type="ECO:0000313" key="3">
    <source>
        <dbReference type="Proteomes" id="UP000299102"/>
    </source>
</evidence>
<keyword evidence="3" id="KW-1185">Reference proteome</keyword>
<sequence>MHGCREATACIRREGPVKKIASFLLKLKRPDVVNVEADAARFLESCQQNFCPCKILIYTRRPLTPARHSVASQPPAQTHTVQPPARERITRTANSYTARFTTLSTRSR</sequence>
<comment type="caution">
    <text evidence="2">The sequence shown here is derived from an EMBL/GenBank/DDBJ whole genome shotgun (WGS) entry which is preliminary data.</text>
</comment>
<name>A0A4C1TCU4_EUMVA</name>
<feature type="compositionally biased region" description="Polar residues" evidence="1">
    <location>
        <begin position="70"/>
        <end position="81"/>
    </location>
</feature>
<dbReference type="Proteomes" id="UP000299102">
    <property type="component" value="Unassembled WGS sequence"/>
</dbReference>
<evidence type="ECO:0000313" key="2">
    <source>
        <dbReference type="EMBL" id="GBP12319.1"/>
    </source>
</evidence>
<feature type="region of interest" description="Disordered" evidence="1">
    <location>
        <begin position="66"/>
        <end position="108"/>
    </location>
</feature>
<dbReference type="AlphaFoldDB" id="A0A4C1TCU4"/>
<dbReference type="EMBL" id="BGZK01000051">
    <property type="protein sequence ID" value="GBP12319.1"/>
    <property type="molecule type" value="Genomic_DNA"/>
</dbReference>
<reference evidence="2 3" key="1">
    <citation type="journal article" date="2019" name="Commun. Biol.">
        <title>The bagworm genome reveals a unique fibroin gene that provides high tensile strength.</title>
        <authorList>
            <person name="Kono N."/>
            <person name="Nakamura H."/>
            <person name="Ohtoshi R."/>
            <person name="Tomita M."/>
            <person name="Numata K."/>
            <person name="Arakawa K."/>
        </authorList>
    </citation>
    <scope>NUCLEOTIDE SEQUENCE [LARGE SCALE GENOMIC DNA]</scope>
</reference>
<organism evidence="2 3">
    <name type="scientific">Eumeta variegata</name>
    <name type="common">Bagworm moth</name>
    <name type="synonym">Eumeta japonica</name>
    <dbReference type="NCBI Taxonomy" id="151549"/>
    <lineage>
        <taxon>Eukaryota</taxon>
        <taxon>Metazoa</taxon>
        <taxon>Ecdysozoa</taxon>
        <taxon>Arthropoda</taxon>
        <taxon>Hexapoda</taxon>
        <taxon>Insecta</taxon>
        <taxon>Pterygota</taxon>
        <taxon>Neoptera</taxon>
        <taxon>Endopterygota</taxon>
        <taxon>Lepidoptera</taxon>
        <taxon>Glossata</taxon>
        <taxon>Ditrysia</taxon>
        <taxon>Tineoidea</taxon>
        <taxon>Psychidae</taxon>
        <taxon>Oiketicinae</taxon>
        <taxon>Eumeta</taxon>
    </lineage>
</organism>
<accession>A0A4C1TCU4</accession>
<feature type="compositionally biased region" description="Polar residues" evidence="1">
    <location>
        <begin position="91"/>
        <end position="108"/>
    </location>
</feature>